<dbReference type="AlphaFoldDB" id="A0A9Q0JD59"/>
<dbReference type="EMBL" id="JAKUCV010003895">
    <property type="protein sequence ID" value="KAJ4837224.1"/>
    <property type="molecule type" value="Genomic_DNA"/>
</dbReference>
<comment type="caution">
    <text evidence="2">The sequence shown here is derived from an EMBL/GenBank/DDBJ whole genome shotgun (WGS) entry which is preliminary data.</text>
</comment>
<proteinExistence type="predicted"/>
<dbReference type="Proteomes" id="UP001141552">
    <property type="component" value="Unassembled WGS sequence"/>
</dbReference>
<evidence type="ECO:0000313" key="3">
    <source>
        <dbReference type="Proteomes" id="UP001141552"/>
    </source>
</evidence>
<protein>
    <submittedName>
        <fullName evidence="2">Uncharacterized protein</fullName>
    </submittedName>
</protein>
<feature type="region of interest" description="Disordered" evidence="1">
    <location>
        <begin position="176"/>
        <end position="206"/>
    </location>
</feature>
<organism evidence="2 3">
    <name type="scientific">Turnera subulata</name>
    <dbReference type="NCBI Taxonomy" id="218843"/>
    <lineage>
        <taxon>Eukaryota</taxon>
        <taxon>Viridiplantae</taxon>
        <taxon>Streptophyta</taxon>
        <taxon>Embryophyta</taxon>
        <taxon>Tracheophyta</taxon>
        <taxon>Spermatophyta</taxon>
        <taxon>Magnoliopsida</taxon>
        <taxon>eudicotyledons</taxon>
        <taxon>Gunneridae</taxon>
        <taxon>Pentapetalae</taxon>
        <taxon>rosids</taxon>
        <taxon>fabids</taxon>
        <taxon>Malpighiales</taxon>
        <taxon>Passifloraceae</taxon>
        <taxon>Turnera</taxon>
    </lineage>
</organism>
<accession>A0A9Q0JD59</accession>
<keyword evidence="3" id="KW-1185">Reference proteome</keyword>
<evidence type="ECO:0000313" key="2">
    <source>
        <dbReference type="EMBL" id="KAJ4837224.1"/>
    </source>
</evidence>
<gene>
    <name evidence="2" type="ORF">Tsubulata_008483</name>
</gene>
<name>A0A9Q0JD59_9ROSI</name>
<reference evidence="2" key="1">
    <citation type="submission" date="2022-02" db="EMBL/GenBank/DDBJ databases">
        <authorList>
            <person name="Henning P.M."/>
            <person name="McCubbin A.G."/>
            <person name="Shore J.S."/>
        </authorList>
    </citation>
    <scope>NUCLEOTIDE SEQUENCE</scope>
    <source>
        <strain evidence="2">F60SS</strain>
        <tissue evidence="2">Leaves</tissue>
    </source>
</reference>
<feature type="compositionally biased region" description="Polar residues" evidence="1">
    <location>
        <begin position="189"/>
        <end position="206"/>
    </location>
</feature>
<reference evidence="2" key="2">
    <citation type="journal article" date="2023" name="Plants (Basel)">
        <title>Annotation of the Turnera subulata (Passifloraceae) Draft Genome Reveals the S-Locus Evolved after the Divergence of Turneroideae from Passifloroideae in a Stepwise Manner.</title>
        <authorList>
            <person name="Henning P.M."/>
            <person name="Roalson E.H."/>
            <person name="Mir W."/>
            <person name="McCubbin A.G."/>
            <person name="Shore J.S."/>
        </authorList>
    </citation>
    <scope>NUCLEOTIDE SEQUENCE</scope>
    <source>
        <strain evidence="2">F60SS</strain>
    </source>
</reference>
<evidence type="ECO:0000256" key="1">
    <source>
        <dbReference type="SAM" id="MobiDB-lite"/>
    </source>
</evidence>
<sequence length="206" mass="22016">MNPISDRTEVGSYRYRADRHRGYNGTASVGTKCCRKRHTEPLIGTLNIEGGLVGGAGWEGATGPLGLGLKVEDLVGTRDVVGSADKGDSSYSESSEGIDLESCAGCDSCVGSTFGSIFSMIGLRRKGSSEIGESLKQYCAWEGRGWVEWLEFEELPPKQGEPDWLARSSLQSRANAGDSIAPVAPDGFDNSQSSGSYWDSKIPTSY</sequence>